<accession>A0A4R9G041</accession>
<dbReference type="InterPro" id="IPR004299">
    <property type="entry name" value="MBOAT_fam"/>
</dbReference>
<evidence type="ECO:0000256" key="3">
    <source>
        <dbReference type="ARBA" id="ARBA00022475"/>
    </source>
</evidence>
<protein>
    <submittedName>
        <fullName evidence="11">MBOAT family protein</fullName>
    </submittedName>
</protein>
<evidence type="ECO:0000256" key="9">
    <source>
        <dbReference type="PIRNR" id="PIRNR016636"/>
    </source>
</evidence>
<proteinExistence type="inferred from homology"/>
<keyword evidence="4 9" id="KW-0808">Transferase</keyword>
<evidence type="ECO:0000313" key="11">
    <source>
        <dbReference type="EMBL" id="TGK03837.1"/>
    </source>
</evidence>
<dbReference type="GO" id="GO:0016746">
    <property type="term" value="F:acyltransferase activity"/>
    <property type="evidence" value="ECO:0007669"/>
    <property type="project" value="UniProtKB-KW"/>
</dbReference>
<evidence type="ECO:0000256" key="10">
    <source>
        <dbReference type="SAM" id="Phobius"/>
    </source>
</evidence>
<dbReference type="InterPro" id="IPR028362">
    <property type="entry name" value="AlgI"/>
</dbReference>
<comment type="similarity">
    <text evidence="2 9">Belongs to the membrane-bound acyltransferase family.</text>
</comment>
<keyword evidence="3 9" id="KW-1003">Cell membrane</keyword>
<evidence type="ECO:0000256" key="7">
    <source>
        <dbReference type="ARBA" id="ARBA00023136"/>
    </source>
</evidence>
<dbReference type="PIRSF" id="PIRSF016636">
    <property type="entry name" value="AlgI_DltB"/>
    <property type="match status" value="1"/>
</dbReference>
<feature type="transmembrane region" description="Helical" evidence="10">
    <location>
        <begin position="81"/>
        <end position="101"/>
    </location>
</feature>
<sequence>MNFTTSLFFFFFLFILTLRWVLPLFRSFPPWIPKPILLLGSYFFYLSWNPKFGLLLFGSTLLDYLVGLRMGKASPATRKKLLLVSLLGNLSVLAFFKYFNFFIESGIALFSAFGLNLPLPVWRIALPVGISFYTFQSLSYTIDVYRGEILPEKSFWNYALFLSFFPQLVAGPIVPARTFLPQLATLPIWKDIPIREGIVLILLGVWKKAVFADTLAILPDFFFKSPEIFSTGYAWLAILAYSLQIYFDFSGYTDIALGAALLLGFHLTENFRMPYLASSFSDFWRRWHISLSSWLRNYLYIPLGGNRKGEIRTYINLFLTMLLGGLWHGASWNFVVWGGLHGSFLALERMGTSFFPKLASSDHRLLSFLKKGLYRTIVVLLVILAWVFFRSPNWNTTGLVFEKLFHFSAGIQPNREILRIFSAILLSFMIATWIGAKDEKNSSFKNWYESISPVLFGAGAGFVLLLAVMLAADSQPFLYFVF</sequence>
<dbReference type="OrthoDB" id="9805788at2"/>
<evidence type="ECO:0000256" key="5">
    <source>
        <dbReference type="ARBA" id="ARBA00022692"/>
    </source>
</evidence>
<evidence type="ECO:0000256" key="6">
    <source>
        <dbReference type="ARBA" id="ARBA00022989"/>
    </source>
</evidence>
<feature type="transmembrane region" description="Helical" evidence="10">
    <location>
        <begin position="51"/>
        <end position="69"/>
    </location>
</feature>
<comment type="subcellular location">
    <subcellularLocation>
        <location evidence="1">Cell membrane</location>
        <topology evidence="1">Multi-pass membrane protein</topology>
    </subcellularLocation>
</comment>
<dbReference type="GO" id="GO:0042121">
    <property type="term" value="P:alginic acid biosynthetic process"/>
    <property type="evidence" value="ECO:0007669"/>
    <property type="project" value="InterPro"/>
</dbReference>
<reference evidence="11" key="1">
    <citation type="journal article" date="2019" name="PLoS Negl. Trop. Dis.">
        <title>Revisiting the worldwide diversity of Leptospira species in the environment.</title>
        <authorList>
            <person name="Vincent A.T."/>
            <person name="Schiettekatte O."/>
            <person name="Bourhy P."/>
            <person name="Veyrier F.J."/>
            <person name="Picardeau M."/>
        </authorList>
    </citation>
    <scope>NUCLEOTIDE SEQUENCE [LARGE SCALE GENOMIC DNA]</scope>
    <source>
        <strain evidence="11">SSS9</strain>
    </source>
</reference>
<feature type="transmembrane region" description="Helical" evidence="10">
    <location>
        <begin position="155"/>
        <end position="174"/>
    </location>
</feature>
<dbReference type="EMBL" id="RQEP01000012">
    <property type="protein sequence ID" value="TGK03837.1"/>
    <property type="molecule type" value="Genomic_DNA"/>
</dbReference>
<dbReference type="InterPro" id="IPR051085">
    <property type="entry name" value="MB_O-acyltransferase"/>
</dbReference>
<feature type="transmembrane region" description="Helical" evidence="10">
    <location>
        <begin position="252"/>
        <end position="268"/>
    </location>
</feature>
<dbReference type="GO" id="GO:0005886">
    <property type="term" value="C:plasma membrane"/>
    <property type="evidence" value="ECO:0007669"/>
    <property type="project" value="UniProtKB-SubCell"/>
</dbReference>
<feature type="transmembrane region" description="Helical" evidence="10">
    <location>
        <begin position="448"/>
        <end position="472"/>
    </location>
</feature>
<dbReference type="AlphaFoldDB" id="A0A4R9G041"/>
<evidence type="ECO:0000256" key="4">
    <source>
        <dbReference type="ARBA" id="ARBA00022679"/>
    </source>
</evidence>
<feature type="transmembrane region" description="Helical" evidence="10">
    <location>
        <begin position="372"/>
        <end position="389"/>
    </location>
</feature>
<dbReference type="Pfam" id="PF03062">
    <property type="entry name" value="MBOAT"/>
    <property type="match status" value="1"/>
</dbReference>
<name>A0A4R9G041_9LEPT</name>
<feature type="transmembrane region" description="Helical" evidence="10">
    <location>
        <begin position="417"/>
        <end position="436"/>
    </location>
</feature>
<dbReference type="PANTHER" id="PTHR13285:SF23">
    <property type="entry name" value="TEICHOIC ACID D-ALANYLTRANSFERASE"/>
    <property type="match status" value="1"/>
</dbReference>
<evidence type="ECO:0000256" key="2">
    <source>
        <dbReference type="ARBA" id="ARBA00010323"/>
    </source>
</evidence>
<keyword evidence="12" id="KW-1185">Reference proteome</keyword>
<dbReference type="RefSeq" id="WP_135587461.1">
    <property type="nucleotide sequence ID" value="NZ_RQEP01000012.1"/>
</dbReference>
<dbReference type="InterPro" id="IPR024194">
    <property type="entry name" value="Ac/AlaTfrase_AlgI/DltB"/>
</dbReference>
<dbReference type="Proteomes" id="UP000297453">
    <property type="component" value="Unassembled WGS sequence"/>
</dbReference>
<keyword evidence="6 10" id="KW-1133">Transmembrane helix</keyword>
<evidence type="ECO:0000256" key="8">
    <source>
        <dbReference type="ARBA" id="ARBA00023315"/>
    </source>
</evidence>
<evidence type="ECO:0000256" key="1">
    <source>
        <dbReference type="ARBA" id="ARBA00004651"/>
    </source>
</evidence>
<feature type="transmembrane region" description="Helical" evidence="10">
    <location>
        <begin position="121"/>
        <end position="143"/>
    </location>
</feature>
<keyword evidence="5 10" id="KW-0812">Transmembrane</keyword>
<dbReference type="PIRSF" id="PIRSF500217">
    <property type="entry name" value="AlgI"/>
    <property type="match status" value="1"/>
</dbReference>
<gene>
    <name evidence="11" type="ORF">EHO59_09905</name>
</gene>
<keyword evidence="7 9" id="KW-0472">Membrane</keyword>
<keyword evidence="8 9" id="KW-0012">Acyltransferase</keyword>
<comment type="caution">
    <text evidence="11">The sequence shown here is derived from an EMBL/GenBank/DDBJ whole genome shotgun (WGS) entry which is preliminary data.</text>
</comment>
<feature type="transmembrane region" description="Helical" evidence="10">
    <location>
        <begin position="311"/>
        <end position="328"/>
    </location>
</feature>
<evidence type="ECO:0000313" key="12">
    <source>
        <dbReference type="Proteomes" id="UP000297453"/>
    </source>
</evidence>
<dbReference type="PANTHER" id="PTHR13285">
    <property type="entry name" value="ACYLTRANSFERASE"/>
    <property type="match status" value="1"/>
</dbReference>
<organism evidence="11 12">
    <name type="scientific">Leptospira semungkisensis</name>
    <dbReference type="NCBI Taxonomy" id="2484985"/>
    <lineage>
        <taxon>Bacteria</taxon>
        <taxon>Pseudomonadati</taxon>
        <taxon>Spirochaetota</taxon>
        <taxon>Spirochaetia</taxon>
        <taxon>Leptospirales</taxon>
        <taxon>Leptospiraceae</taxon>
        <taxon>Leptospira</taxon>
    </lineage>
</organism>